<organism evidence="1 2">
    <name type="scientific">Dictyobacter halimunensis</name>
    <dbReference type="NCBI Taxonomy" id="3026934"/>
    <lineage>
        <taxon>Bacteria</taxon>
        <taxon>Bacillati</taxon>
        <taxon>Chloroflexota</taxon>
        <taxon>Ktedonobacteria</taxon>
        <taxon>Ktedonobacterales</taxon>
        <taxon>Dictyobacteraceae</taxon>
        <taxon>Dictyobacter</taxon>
    </lineage>
</organism>
<reference evidence="1 2" key="1">
    <citation type="submission" date="2023-02" db="EMBL/GenBank/DDBJ databases">
        <title>Dictyobacter halimunensis sp. nov., a new member of the class Ktedonobacteria from forest soil in a geothermal area.</title>
        <authorList>
            <person name="Rachmania M.K."/>
            <person name="Ningsih F."/>
            <person name="Sakai Y."/>
            <person name="Yabe S."/>
            <person name="Yokota A."/>
            <person name="Sjamsuridzal W."/>
        </authorList>
    </citation>
    <scope>NUCLEOTIDE SEQUENCE [LARGE SCALE GENOMIC DNA]</scope>
    <source>
        <strain evidence="1 2">S3.2.2.5</strain>
    </source>
</reference>
<sequence>MTVLGKIRRSLFSASSSQAVFEQPGFAPEAWPRFHSVVESLLEGYHATLEDSRFEVLVPRLDAIEPELQGFAYEGAGMGLAALDCLAPWKNRVQAFVEGPAAPHIYPTYVGVGLALARLRRKPEPFFLKRLDPVLGWVAIDGYGFHEGFFARRRTMEQKIVPSHLSSYARRLFDQGVGRAIWFSNAAIAGRVVTVINSFPQGRQSDLWSGVGLACAYAGGADAVTLEELCDLAKPYRFQLARGAAVAAQGRLQANNLAPHTELACQIFCSLSSAEAARIINVTREDLPTGGSEPAYEIWRQRAQARFSAQQEEGTYTL</sequence>
<comment type="caution">
    <text evidence="1">The sequence shown here is derived from an EMBL/GenBank/DDBJ whole genome shotgun (WGS) entry which is preliminary data.</text>
</comment>
<dbReference type="EMBL" id="BSRI01000001">
    <property type="protein sequence ID" value="GLV53924.1"/>
    <property type="molecule type" value="Genomic_DNA"/>
</dbReference>
<dbReference type="Pfam" id="PF08012">
    <property type="entry name" value="DUF1702"/>
    <property type="match status" value="1"/>
</dbReference>
<keyword evidence="2" id="KW-1185">Reference proteome</keyword>
<evidence type="ECO:0000313" key="2">
    <source>
        <dbReference type="Proteomes" id="UP001344906"/>
    </source>
</evidence>
<name>A0ABQ6FMA4_9CHLR</name>
<dbReference type="Proteomes" id="UP001344906">
    <property type="component" value="Unassembled WGS sequence"/>
</dbReference>
<dbReference type="RefSeq" id="WP_338247647.1">
    <property type="nucleotide sequence ID" value="NZ_BSRI01000001.1"/>
</dbReference>
<evidence type="ECO:0008006" key="3">
    <source>
        <dbReference type="Google" id="ProtNLM"/>
    </source>
</evidence>
<dbReference type="InterPro" id="IPR012964">
    <property type="entry name" value="DUF1702"/>
</dbReference>
<evidence type="ECO:0000313" key="1">
    <source>
        <dbReference type="EMBL" id="GLV53924.1"/>
    </source>
</evidence>
<accession>A0ABQ6FMA4</accession>
<protein>
    <recommendedName>
        <fullName evidence="3">DUF1702 family protein</fullName>
    </recommendedName>
</protein>
<gene>
    <name evidence="1" type="ORF">KDH_07750</name>
</gene>
<proteinExistence type="predicted"/>